<protein>
    <submittedName>
        <fullName evidence="3">Cyclic nucleotide-binding domain-containing protein 2</fullName>
    </submittedName>
</protein>
<dbReference type="STRING" id="6573.A0A210QUY8"/>
<feature type="compositionally biased region" description="Acidic residues" evidence="1">
    <location>
        <begin position="613"/>
        <end position="635"/>
    </location>
</feature>
<accession>A0A210QUY8</accession>
<feature type="compositionally biased region" description="Basic and acidic residues" evidence="1">
    <location>
        <begin position="66"/>
        <end position="88"/>
    </location>
</feature>
<dbReference type="SMART" id="SM00100">
    <property type="entry name" value="cNMP"/>
    <property type="match status" value="1"/>
</dbReference>
<feature type="compositionally biased region" description="Basic residues" evidence="1">
    <location>
        <begin position="102"/>
        <end position="115"/>
    </location>
</feature>
<dbReference type="PROSITE" id="PS50042">
    <property type="entry name" value="CNMP_BINDING_3"/>
    <property type="match status" value="1"/>
</dbReference>
<dbReference type="Gene3D" id="2.60.120.10">
    <property type="entry name" value="Jelly Rolls"/>
    <property type="match status" value="2"/>
</dbReference>
<organism evidence="3 4">
    <name type="scientific">Mizuhopecten yessoensis</name>
    <name type="common">Japanese scallop</name>
    <name type="synonym">Patinopecten yessoensis</name>
    <dbReference type="NCBI Taxonomy" id="6573"/>
    <lineage>
        <taxon>Eukaryota</taxon>
        <taxon>Metazoa</taxon>
        <taxon>Spiralia</taxon>
        <taxon>Lophotrochozoa</taxon>
        <taxon>Mollusca</taxon>
        <taxon>Bivalvia</taxon>
        <taxon>Autobranchia</taxon>
        <taxon>Pteriomorphia</taxon>
        <taxon>Pectinida</taxon>
        <taxon>Pectinoidea</taxon>
        <taxon>Pectinidae</taxon>
        <taxon>Mizuhopecten</taxon>
    </lineage>
</organism>
<feature type="compositionally biased region" description="Basic residues" evidence="1">
    <location>
        <begin position="645"/>
        <end position="657"/>
    </location>
</feature>
<evidence type="ECO:0000313" key="3">
    <source>
        <dbReference type="EMBL" id="OWF52537.1"/>
    </source>
</evidence>
<dbReference type="PANTHER" id="PTHR23011">
    <property type="entry name" value="CYCLIC NUCLEOTIDE-BINDING DOMAIN CONTAINING PROTEIN"/>
    <property type="match status" value="1"/>
</dbReference>
<proteinExistence type="predicted"/>
<dbReference type="EMBL" id="NEDP02001776">
    <property type="protein sequence ID" value="OWF52537.1"/>
    <property type="molecule type" value="Genomic_DNA"/>
</dbReference>
<comment type="caution">
    <text evidence="3">The sequence shown here is derived from an EMBL/GenBank/DDBJ whole genome shotgun (WGS) entry which is preliminary data.</text>
</comment>
<reference evidence="3 4" key="1">
    <citation type="journal article" date="2017" name="Nat. Ecol. Evol.">
        <title>Scallop genome provides insights into evolution of bilaterian karyotype and development.</title>
        <authorList>
            <person name="Wang S."/>
            <person name="Zhang J."/>
            <person name="Jiao W."/>
            <person name="Li J."/>
            <person name="Xun X."/>
            <person name="Sun Y."/>
            <person name="Guo X."/>
            <person name="Huan P."/>
            <person name="Dong B."/>
            <person name="Zhang L."/>
            <person name="Hu X."/>
            <person name="Sun X."/>
            <person name="Wang J."/>
            <person name="Zhao C."/>
            <person name="Wang Y."/>
            <person name="Wang D."/>
            <person name="Huang X."/>
            <person name="Wang R."/>
            <person name="Lv J."/>
            <person name="Li Y."/>
            <person name="Zhang Z."/>
            <person name="Liu B."/>
            <person name="Lu W."/>
            <person name="Hui Y."/>
            <person name="Liang J."/>
            <person name="Zhou Z."/>
            <person name="Hou R."/>
            <person name="Li X."/>
            <person name="Liu Y."/>
            <person name="Li H."/>
            <person name="Ning X."/>
            <person name="Lin Y."/>
            <person name="Zhao L."/>
            <person name="Xing Q."/>
            <person name="Dou J."/>
            <person name="Li Y."/>
            <person name="Mao J."/>
            <person name="Guo H."/>
            <person name="Dou H."/>
            <person name="Li T."/>
            <person name="Mu C."/>
            <person name="Jiang W."/>
            <person name="Fu Q."/>
            <person name="Fu X."/>
            <person name="Miao Y."/>
            <person name="Liu J."/>
            <person name="Yu Q."/>
            <person name="Li R."/>
            <person name="Liao H."/>
            <person name="Li X."/>
            <person name="Kong Y."/>
            <person name="Jiang Z."/>
            <person name="Chourrout D."/>
            <person name="Li R."/>
            <person name="Bao Z."/>
        </authorList>
    </citation>
    <scope>NUCLEOTIDE SEQUENCE [LARGE SCALE GENOMIC DNA]</scope>
    <source>
        <strain evidence="3 4">PY_sf001</strain>
    </source>
</reference>
<dbReference type="OrthoDB" id="166212at2759"/>
<feature type="compositionally biased region" description="Polar residues" evidence="1">
    <location>
        <begin position="15"/>
        <end position="26"/>
    </location>
</feature>
<keyword evidence="4" id="KW-1185">Reference proteome</keyword>
<evidence type="ECO:0000259" key="2">
    <source>
        <dbReference type="PROSITE" id="PS50042"/>
    </source>
</evidence>
<feature type="compositionally biased region" description="Polar residues" evidence="1">
    <location>
        <begin position="91"/>
        <end position="100"/>
    </location>
</feature>
<dbReference type="CDD" id="cd00038">
    <property type="entry name" value="CAP_ED"/>
    <property type="match status" value="1"/>
</dbReference>
<dbReference type="Pfam" id="PF00027">
    <property type="entry name" value="cNMP_binding"/>
    <property type="match status" value="1"/>
</dbReference>
<dbReference type="InterPro" id="IPR000595">
    <property type="entry name" value="cNMP-bd_dom"/>
</dbReference>
<feature type="region of interest" description="Disordered" evidence="1">
    <location>
        <begin position="548"/>
        <end position="660"/>
    </location>
</feature>
<sequence length="802" mass="92360">MIEKKRSDKRRRSSNTGPSAQYLSSPRETEDCLIPSPRNGPTAPKPREDSITTKPRDGGPTTPRQRSNDESLTPKHKNNDEALKDKRSASVPENSTTLSRLSIRRPTIKTPKTRWRSQDSSNSVFISDDNDDTDSPVFKEGRDVRKWSMSTGIVMPRTRKHHSDSATSTSKPEWSRAHRRLSLVKVVSKVIAANTLQPLHHSKRRPSKLDQLRDFNKKQLLKKFRLVGKLTVICLRLFKAHSLREKEHEDEVSPFIKGLHFHDYDTPTDLLFDRSIFKANKSMRVPEETKKILCTIPRNRTEREIYVAQIALRNIKAIADYPQNMQLKIAQVGQYERYEAKRIVLRQGHPASAYYFVLSGEAVVMVMDESRTYARPAFHINKGGDFGELSIIQGTKRNATIICKEPCEFLSIAKKDYKRIFMSGGAKSLGDPDQEKFLRSLSFLDGWPLDKLKESPDKTKFLYFKRGDILAQDSNYYDWIVVVKSGSVRILKKLKKVVPFEWKKKAKVVTFVSTKEKRDNQEKRNVNRRILAELKIPLRRNVGEEDDFVEEYPGKPRPFQHPLPDGSKCDNQANDDDVNLPDIHHAQNKENKPRNSFPKIESQILPRLAEGKEAEEDDVDEDDDEEGEDEFDDLPTDANSEQLRQIKKSGGRGRRRTSVFEKEKELMGFKEHKRTIQDDLAKKKELDDITEADLRPEFVEVQTLTKGHAFGLADLILEPQPSFCIVSNGADIILIDKEFYVNNASDALKNKMRQELCPFPTDEEMQNKLQQNVDWSAYRTETMTQTLDYLKTKREQRMSLTA</sequence>
<feature type="domain" description="Cyclic nucleotide-binding" evidence="2">
    <location>
        <begin position="317"/>
        <end position="422"/>
    </location>
</feature>
<evidence type="ECO:0000256" key="1">
    <source>
        <dbReference type="SAM" id="MobiDB-lite"/>
    </source>
</evidence>
<name>A0A210QUY8_MIZYE</name>
<dbReference type="InterPro" id="IPR018490">
    <property type="entry name" value="cNMP-bd_dom_sf"/>
</dbReference>
<dbReference type="PANTHER" id="PTHR23011:SF28">
    <property type="entry name" value="CYCLIC NUCLEOTIDE-BINDING DOMAIN CONTAINING PROTEIN"/>
    <property type="match status" value="1"/>
</dbReference>
<evidence type="ECO:0000313" key="4">
    <source>
        <dbReference type="Proteomes" id="UP000242188"/>
    </source>
</evidence>
<feature type="region of interest" description="Disordered" evidence="1">
    <location>
        <begin position="1"/>
        <end position="138"/>
    </location>
</feature>
<gene>
    <name evidence="3" type="ORF">KP79_PYT11411</name>
</gene>
<dbReference type="SUPFAM" id="SSF51206">
    <property type="entry name" value="cAMP-binding domain-like"/>
    <property type="match status" value="2"/>
</dbReference>
<dbReference type="InterPro" id="IPR014710">
    <property type="entry name" value="RmlC-like_jellyroll"/>
</dbReference>
<feature type="compositionally biased region" description="Basic and acidic residues" evidence="1">
    <location>
        <begin position="45"/>
        <end position="57"/>
    </location>
</feature>
<dbReference type="AlphaFoldDB" id="A0A210QUY8"/>
<feature type="compositionally biased region" description="Basic and acidic residues" evidence="1">
    <location>
        <begin position="582"/>
        <end position="593"/>
    </location>
</feature>
<dbReference type="Proteomes" id="UP000242188">
    <property type="component" value="Unassembled WGS sequence"/>
</dbReference>